<dbReference type="EMBL" id="CAJJDM010000054">
    <property type="protein sequence ID" value="CAD8075497.1"/>
    <property type="molecule type" value="Genomic_DNA"/>
</dbReference>
<dbReference type="Proteomes" id="UP000688137">
    <property type="component" value="Unassembled WGS sequence"/>
</dbReference>
<proteinExistence type="predicted"/>
<evidence type="ECO:0000313" key="2">
    <source>
        <dbReference type="EMBL" id="CAD8075497.1"/>
    </source>
</evidence>
<evidence type="ECO:0000313" key="3">
    <source>
        <dbReference type="Proteomes" id="UP000688137"/>
    </source>
</evidence>
<dbReference type="AlphaFoldDB" id="A0A8S1M5X7"/>
<dbReference type="PANTHER" id="PTHR40429">
    <property type="entry name" value="FLAGELLAR ASSOCIATED PROTEIN"/>
    <property type="match status" value="1"/>
</dbReference>
<dbReference type="OMA" id="SQVYREN"/>
<organism evidence="2 3">
    <name type="scientific">Paramecium primaurelia</name>
    <dbReference type="NCBI Taxonomy" id="5886"/>
    <lineage>
        <taxon>Eukaryota</taxon>
        <taxon>Sar</taxon>
        <taxon>Alveolata</taxon>
        <taxon>Ciliophora</taxon>
        <taxon>Intramacronucleata</taxon>
        <taxon>Oligohymenophorea</taxon>
        <taxon>Peniculida</taxon>
        <taxon>Parameciidae</taxon>
        <taxon>Paramecium</taxon>
    </lineage>
</organism>
<feature type="region of interest" description="Disordered" evidence="1">
    <location>
        <begin position="144"/>
        <end position="188"/>
    </location>
</feature>
<gene>
    <name evidence="2" type="ORF">PPRIM_AZ9-3.1.T0540235</name>
</gene>
<evidence type="ECO:0000256" key="1">
    <source>
        <dbReference type="SAM" id="MobiDB-lite"/>
    </source>
</evidence>
<accession>A0A8S1M5X7</accession>
<dbReference type="PANTHER" id="PTHR40429:SF1">
    <property type="entry name" value="FLAGELLAR ASSOCIATED PROTEIN"/>
    <property type="match status" value="1"/>
</dbReference>
<comment type="caution">
    <text evidence="2">The sequence shown here is derived from an EMBL/GenBank/DDBJ whole genome shotgun (WGS) entry which is preliminary data.</text>
</comment>
<sequence>MSKPSHSPNDLIEFENHNRNSSFGKKLLSTVPNVPAFGFGTSTRYQASQVYRENRLMEKGKHSPGPIYNPIKNFSQQAARAPSARMGTSNRQSLNTNHYDYYKRKDVDFEPQKAEHLRKWSAGTVRFGQEQRLLQKELTKTPGPIYDLTERTQGPKYTMGNRRAHSVSLSTPNKIGPGSYKPKKDFSTELPEPPKYSFTKAPKIPQQKNIDKNQTYYVQESVGSQVVSTKPNKPAFSFGKGMREAKLAMYKNDFVKIGVSLKIPHPKF</sequence>
<protein>
    <submittedName>
        <fullName evidence="2">Uncharacterized protein</fullName>
    </submittedName>
</protein>
<reference evidence="2" key="1">
    <citation type="submission" date="2021-01" db="EMBL/GenBank/DDBJ databases">
        <authorList>
            <consortium name="Genoscope - CEA"/>
            <person name="William W."/>
        </authorList>
    </citation>
    <scope>NUCLEOTIDE SEQUENCE</scope>
</reference>
<name>A0A8S1M5X7_PARPR</name>
<dbReference type="Pfam" id="PF07004">
    <property type="entry name" value="SHIPPO-rpt"/>
    <property type="match status" value="2"/>
</dbReference>
<keyword evidence="3" id="KW-1185">Reference proteome</keyword>
<dbReference type="InterPro" id="IPR010736">
    <property type="entry name" value="SHIPPO-rpt"/>
</dbReference>